<protein>
    <submittedName>
        <fullName evidence="1">M2 protein</fullName>
    </submittedName>
</protein>
<organism evidence="1">
    <name type="scientific">Lilium henryi</name>
    <name type="common">Henry's lily</name>
    <dbReference type="NCBI Taxonomy" id="4689"/>
    <lineage>
        <taxon>Eukaryota</taxon>
        <taxon>Viridiplantae</taxon>
        <taxon>Streptophyta</taxon>
        <taxon>Embryophyta</taxon>
        <taxon>Tracheophyta</taxon>
        <taxon>Spermatophyta</taxon>
        <taxon>Magnoliopsida</taxon>
        <taxon>Liliopsida</taxon>
        <taxon>Liliales</taxon>
        <taxon>Liliaceae</taxon>
        <taxon>Lilium</taxon>
    </lineage>
</organism>
<reference evidence="1" key="1">
    <citation type="journal article" date="1995" name="Planta">
        <title>The characterisation of tapetum-specific cDNAs isolated from a Lilium henryi L. meiocyte subtractive cDNA library.</title>
        <authorList>
            <person name="Crossley J.S."/>
            <person name="Greenland A.J."/>
            <person name="Dickinson H.G."/>
        </authorList>
    </citation>
    <scope>NUCLEOTIDE SEQUENCE</scope>
</reference>
<dbReference type="EMBL" id="X80720">
    <property type="protein sequence ID" value="CAA56725.1"/>
    <property type="molecule type" value="mRNA"/>
</dbReference>
<gene>
    <name evidence="1" type="primary">M2</name>
</gene>
<dbReference type="AlphaFoldDB" id="Q40188"/>
<feature type="non-terminal residue" evidence="1">
    <location>
        <position position="1"/>
    </location>
</feature>
<accession>Q40188</accession>
<sequence length="46" mass="5599">DQYIIHSNGKERIEGVLVCYSDVYYRPELPYVPWYHTKHSCINKQR</sequence>
<proteinExistence type="evidence at transcript level"/>
<evidence type="ECO:0000313" key="1">
    <source>
        <dbReference type="EMBL" id="CAA56725.1"/>
    </source>
</evidence>
<name>Q40188_LILHE</name>